<dbReference type="EMBL" id="BAAANB010000174">
    <property type="protein sequence ID" value="GAA1504255.1"/>
    <property type="molecule type" value="Genomic_DNA"/>
</dbReference>
<gene>
    <name evidence="1" type="ORF">GCM10009740_39540</name>
</gene>
<reference evidence="2" key="1">
    <citation type="journal article" date="2019" name="Int. J. Syst. Evol. Microbiol.">
        <title>The Global Catalogue of Microorganisms (GCM) 10K type strain sequencing project: providing services to taxonomists for standard genome sequencing and annotation.</title>
        <authorList>
            <consortium name="The Broad Institute Genomics Platform"/>
            <consortium name="The Broad Institute Genome Sequencing Center for Infectious Disease"/>
            <person name="Wu L."/>
            <person name="Ma J."/>
        </authorList>
    </citation>
    <scope>NUCLEOTIDE SEQUENCE [LARGE SCALE GENOMIC DNA]</scope>
    <source>
        <strain evidence="2">JCM 14283</strain>
    </source>
</reference>
<organism evidence="1 2">
    <name type="scientific">Terrabacter terrae</name>
    <dbReference type="NCBI Taxonomy" id="318434"/>
    <lineage>
        <taxon>Bacteria</taxon>
        <taxon>Bacillati</taxon>
        <taxon>Actinomycetota</taxon>
        <taxon>Actinomycetes</taxon>
        <taxon>Micrococcales</taxon>
        <taxon>Intrasporangiaceae</taxon>
        <taxon>Terrabacter</taxon>
    </lineage>
</organism>
<evidence type="ECO:0000313" key="2">
    <source>
        <dbReference type="Proteomes" id="UP001501285"/>
    </source>
</evidence>
<comment type="caution">
    <text evidence="1">The sequence shown here is derived from an EMBL/GenBank/DDBJ whole genome shotgun (WGS) entry which is preliminary data.</text>
</comment>
<proteinExistence type="predicted"/>
<name>A0ABP4KIP1_9MICO</name>
<evidence type="ECO:0008006" key="3">
    <source>
        <dbReference type="Google" id="ProtNLM"/>
    </source>
</evidence>
<dbReference type="Proteomes" id="UP001501285">
    <property type="component" value="Unassembled WGS sequence"/>
</dbReference>
<accession>A0ABP4KIP1</accession>
<evidence type="ECO:0000313" key="1">
    <source>
        <dbReference type="EMBL" id="GAA1504255.1"/>
    </source>
</evidence>
<keyword evidence="2" id="KW-1185">Reference proteome</keyword>
<sequence>MDLHQVEVVAPGLAARIAGAERGQARRFAFRVARLACSVADLHDATALEVARGGLEHYPEIEELMHLWELERELEAACAASIGGDPRTVEIGELRLHSDCAKARAVAAVIAALRPDALVAARDATREAFAAGCDQHVLEDLAGELL</sequence>
<protein>
    <recommendedName>
        <fullName evidence="3">HNH endonuclease</fullName>
    </recommendedName>
</protein>
<dbReference type="RefSeq" id="WP_343994955.1">
    <property type="nucleotide sequence ID" value="NZ_BAAANB010000174.1"/>
</dbReference>